<dbReference type="EMBL" id="FP929105">
    <property type="protein sequence ID" value="CBX93560.1"/>
    <property type="molecule type" value="Genomic_DNA"/>
</dbReference>
<dbReference type="VEuPathDB" id="FungiDB:LEMA_P044610.1"/>
<gene>
    <name evidence="1" type="ORF">LEMA_P044610.1</name>
</gene>
<dbReference type="STRING" id="985895.E4ZQ25"/>
<dbReference type="eggNOG" id="ENOG502S7PS">
    <property type="taxonomic scope" value="Eukaryota"/>
</dbReference>
<protein>
    <submittedName>
        <fullName evidence="1">Predicted protein</fullName>
    </submittedName>
</protein>
<organism evidence="2">
    <name type="scientific">Leptosphaeria maculans (strain JN3 / isolate v23.1.3 / race Av1-4-5-6-7-8)</name>
    <name type="common">Blackleg fungus</name>
    <name type="synonym">Phoma lingam</name>
    <dbReference type="NCBI Taxonomy" id="985895"/>
    <lineage>
        <taxon>Eukaryota</taxon>
        <taxon>Fungi</taxon>
        <taxon>Dikarya</taxon>
        <taxon>Ascomycota</taxon>
        <taxon>Pezizomycotina</taxon>
        <taxon>Dothideomycetes</taxon>
        <taxon>Pleosporomycetidae</taxon>
        <taxon>Pleosporales</taxon>
        <taxon>Pleosporineae</taxon>
        <taxon>Leptosphaeriaceae</taxon>
        <taxon>Plenodomus</taxon>
        <taxon>Plenodomus lingam/Leptosphaeria maculans species complex</taxon>
    </lineage>
</organism>
<keyword evidence="2" id="KW-1185">Reference proteome</keyword>
<dbReference type="Proteomes" id="UP000002668">
    <property type="component" value="Genome"/>
</dbReference>
<sequence>MLLFTVAKTLGGRSNDWSSGKVGSAQFSSTARRDGLGKGTETVVIERAGGHGGKRVGLQCPDDPLSQKKDPYLDSASSAKSEQVLGFCPRRCDLRPEHLALLVLMYSFELFALISSTKDMHRVTMLPPLDPTVLQRNPNFEVLYNDLCTRKLNPDGSTRDTRKQRSLTAARTNFLSSQILLASLSTLPSHNTNLPPEFHSAVETVLAQLSGQLPDSDREMLADDTAFFLSNIATISDALSTQLAVSTNYLCTIANPANPPALDELNNTATCLQDTATRSLPLSIHLARQELTDTASKLLSTHLSLLSASIRILEQTQHGALARHTRTSAELLHSRATLLGLEAKSHMLAHPPPAEFVAALKEFKKVQGSGERSLRDREQLARRGLELYAKAGEKGMRDLARRKVWVEGEIERVEGEVRSLEEGRGMAG</sequence>
<dbReference type="HOGENOM" id="CLU_052690_0_0_1"/>
<evidence type="ECO:0000313" key="2">
    <source>
        <dbReference type="Proteomes" id="UP000002668"/>
    </source>
</evidence>
<accession>E4ZQ25</accession>
<dbReference type="OMA" id="SNLRTWA"/>
<dbReference type="InParanoid" id="E4ZQ25"/>
<name>E4ZQ25_LEPMJ</name>
<evidence type="ECO:0000313" key="1">
    <source>
        <dbReference type="EMBL" id="CBX93560.1"/>
    </source>
</evidence>
<dbReference type="OrthoDB" id="66964at2759"/>
<dbReference type="AlphaFoldDB" id="E4ZQ25"/>
<reference evidence="2" key="1">
    <citation type="journal article" date="2011" name="Nat. Commun.">
        <title>Effector diversification within compartments of the Leptosphaeria maculans genome affected by Repeat-Induced Point mutations.</title>
        <authorList>
            <person name="Rouxel T."/>
            <person name="Grandaubert J."/>
            <person name="Hane J.K."/>
            <person name="Hoede C."/>
            <person name="van de Wouw A.P."/>
            <person name="Couloux A."/>
            <person name="Dominguez V."/>
            <person name="Anthouard V."/>
            <person name="Bally P."/>
            <person name="Bourras S."/>
            <person name="Cozijnsen A.J."/>
            <person name="Ciuffetti L.M."/>
            <person name="Degrave A."/>
            <person name="Dilmaghani A."/>
            <person name="Duret L."/>
            <person name="Fudal I."/>
            <person name="Goodwin S.B."/>
            <person name="Gout L."/>
            <person name="Glaser N."/>
            <person name="Linglin J."/>
            <person name="Kema G.H.J."/>
            <person name="Lapalu N."/>
            <person name="Lawrence C.B."/>
            <person name="May K."/>
            <person name="Meyer M."/>
            <person name="Ollivier B."/>
            <person name="Poulain J."/>
            <person name="Schoch C.L."/>
            <person name="Simon A."/>
            <person name="Spatafora J.W."/>
            <person name="Stachowiak A."/>
            <person name="Turgeon B.G."/>
            <person name="Tyler B.M."/>
            <person name="Vincent D."/>
            <person name="Weissenbach J."/>
            <person name="Amselem J."/>
            <person name="Quesneville H."/>
            <person name="Oliver R.P."/>
            <person name="Wincker P."/>
            <person name="Balesdent M.-H."/>
            <person name="Howlett B.J."/>
        </authorList>
    </citation>
    <scope>NUCLEOTIDE SEQUENCE [LARGE SCALE GENOMIC DNA]</scope>
    <source>
        <strain evidence="2">JN3 / isolate v23.1.3 / race Av1-4-5-6-7-8</strain>
    </source>
</reference>
<proteinExistence type="predicted"/>